<feature type="compositionally biased region" description="Polar residues" evidence="1">
    <location>
        <begin position="76"/>
        <end position="85"/>
    </location>
</feature>
<proteinExistence type="predicted"/>
<feature type="compositionally biased region" description="Polar residues" evidence="1">
    <location>
        <begin position="112"/>
        <end position="121"/>
    </location>
</feature>
<sequence>METTEHTFDSEDLAIFYKSLQLLHSPKIDSQRKMLHLLHQSIRKHHPNIKSGLKKKHLDDSSPEYNVPNKADDTQVEASVTTIVSQRDPRLHKGSSIPKSTSVSTRDPRVRVQQSDNNLKPQSKPELSVPQPCDNYSTSKLAKTNNTTSCINSFPQNKYRVAHTCNRDQSSFSKQFPLRSISKMATRHNNCPNPVNLKKIRAVLARGDPFPTHLTKACINNITPDLQREKL</sequence>
<dbReference type="EMBL" id="GECZ01007422">
    <property type="protein sequence ID" value="JAS62347.1"/>
    <property type="molecule type" value="Transcribed_RNA"/>
</dbReference>
<evidence type="ECO:0000313" key="2">
    <source>
        <dbReference type="EMBL" id="JAS62347.1"/>
    </source>
</evidence>
<organism evidence="2">
    <name type="scientific">Cuerna arida</name>
    <dbReference type="NCBI Taxonomy" id="1464854"/>
    <lineage>
        <taxon>Eukaryota</taxon>
        <taxon>Metazoa</taxon>
        <taxon>Ecdysozoa</taxon>
        <taxon>Arthropoda</taxon>
        <taxon>Hexapoda</taxon>
        <taxon>Insecta</taxon>
        <taxon>Pterygota</taxon>
        <taxon>Neoptera</taxon>
        <taxon>Paraneoptera</taxon>
        <taxon>Hemiptera</taxon>
        <taxon>Auchenorrhyncha</taxon>
        <taxon>Membracoidea</taxon>
        <taxon>Cicadellidae</taxon>
        <taxon>Cicadellinae</taxon>
        <taxon>Proconiini</taxon>
        <taxon>Cuerna</taxon>
    </lineage>
</organism>
<evidence type="ECO:0000256" key="1">
    <source>
        <dbReference type="SAM" id="MobiDB-lite"/>
    </source>
</evidence>
<reference evidence="2" key="1">
    <citation type="submission" date="2015-11" db="EMBL/GenBank/DDBJ databases">
        <title>De novo transcriptome assembly of four potential Pierce s Disease insect vectors from Arizona vineyards.</title>
        <authorList>
            <person name="Tassone E.E."/>
        </authorList>
    </citation>
    <scope>NUCLEOTIDE SEQUENCE</scope>
</reference>
<feature type="region of interest" description="Disordered" evidence="1">
    <location>
        <begin position="46"/>
        <end position="132"/>
    </location>
</feature>
<accession>A0A1B6GIV0</accession>
<name>A0A1B6GIV0_9HEMI</name>
<protein>
    <submittedName>
        <fullName evidence="2">Uncharacterized protein</fullName>
    </submittedName>
</protein>
<feature type="compositionally biased region" description="Basic residues" evidence="1">
    <location>
        <begin position="46"/>
        <end position="56"/>
    </location>
</feature>
<dbReference type="AlphaFoldDB" id="A0A1B6GIV0"/>
<gene>
    <name evidence="2" type="ORF">g.11937</name>
</gene>